<dbReference type="InterPro" id="IPR049704">
    <property type="entry name" value="Aminotrans_3_PPA_site"/>
</dbReference>
<dbReference type="PROSITE" id="PS00600">
    <property type="entry name" value="AA_TRANSFER_CLASS_3"/>
    <property type="match status" value="1"/>
</dbReference>
<protein>
    <submittedName>
        <fullName evidence="5">Aminotransferase class III-fold pyridoxal phosphate-dependent enzyme</fullName>
    </submittedName>
</protein>
<gene>
    <name evidence="5" type="ORF">ACFQ0S_00690</name>
</gene>
<evidence type="ECO:0000256" key="2">
    <source>
        <dbReference type="ARBA" id="ARBA00008954"/>
    </source>
</evidence>
<evidence type="ECO:0000256" key="4">
    <source>
        <dbReference type="RuleBase" id="RU003560"/>
    </source>
</evidence>
<dbReference type="Proteomes" id="UP001597051">
    <property type="component" value="Unassembled WGS sequence"/>
</dbReference>
<keyword evidence="5" id="KW-0032">Aminotransferase</keyword>
<accession>A0ABW3IXY7</accession>
<dbReference type="InterPro" id="IPR015422">
    <property type="entry name" value="PyrdxlP-dep_Trfase_small"/>
</dbReference>
<dbReference type="EMBL" id="JBHTIZ010000005">
    <property type="protein sequence ID" value="MFD0982980.1"/>
    <property type="molecule type" value="Genomic_DNA"/>
</dbReference>
<dbReference type="Pfam" id="PF00202">
    <property type="entry name" value="Aminotran_3"/>
    <property type="match status" value="1"/>
</dbReference>
<keyword evidence="5" id="KW-0808">Transferase</keyword>
<dbReference type="RefSeq" id="WP_379755528.1">
    <property type="nucleotide sequence ID" value="NZ_JBHSYB010000020.1"/>
</dbReference>
<organism evidence="5 6">
    <name type="scientific">Flavobacterium myungsuense</name>
    <dbReference type="NCBI Taxonomy" id="651823"/>
    <lineage>
        <taxon>Bacteria</taxon>
        <taxon>Pseudomonadati</taxon>
        <taxon>Bacteroidota</taxon>
        <taxon>Flavobacteriia</taxon>
        <taxon>Flavobacteriales</taxon>
        <taxon>Flavobacteriaceae</taxon>
        <taxon>Flavobacterium</taxon>
    </lineage>
</organism>
<comment type="caution">
    <text evidence="5">The sequence shown here is derived from an EMBL/GenBank/DDBJ whole genome shotgun (WGS) entry which is preliminary data.</text>
</comment>
<keyword evidence="6" id="KW-1185">Reference proteome</keyword>
<dbReference type="InterPro" id="IPR015421">
    <property type="entry name" value="PyrdxlP-dep_Trfase_major"/>
</dbReference>
<name>A0ABW3IXY7_9FLAO</name>
<sequence length="450" mass="49564">MIDTLISNKEQIVNDSKQFSLFSWSAQASLNPIAIERAEGVYLYDYDGNKIIDFSSGLISVNIGHGDQRVTAAVVDQMQKVSFVTPTCTTEIRAKLAKKLAEICPGDLNKAFFTLCGTSSVDNAIKLARLYSGRHKIIGRYRAFHGGSIGGMSVGGDPRKLANDSQQMTNAVLLDDPYYFFGMKNLDDETKLNLSLEYVERVIHFEGKTNIAAFIFEGESGSSGCLHYPKGYLKGVKALCEKYGILFIADEVMSGFCRTGKWFGFENHGIIPDMVCMAKGLTSSYLPLGCLMVSDKIAEKFDNTPMMIGLTYNAHPVAMAAALAVINIYESDNLLENTKKMSAYLESKIEEMRSKHPSMGAFRNTGLLGCLDVLKNKTTGELIAPYNATGDDLKITNIIGAKLRELGLYTFVRWGYIFIAPPLIINEEQIDEGLAIISEALSIADEHLVY</sequence>
<evidence type="ECO:0000313" key="6">
    <source>
        <dbReference type="Proteomes" id="UP001597051"/>
    </source>
</evidence>
<keyword evidence="3 4" id="KW-0663">Pyridoxal phosphate</keyword>
<dbReference type="PANTHER" id="PTHR43094:SF1">
    <property type="entry name" value="AMINOTRANSFERASE CLASS-III"/>
    <property type="match status" value="1"/>
</dbReference>
<dbReference type="Gene3D" id="3.90.1150.10">
    <property type="entry name" value="Aspartate Aminotransferase, domain 1"/>
    <property type="match status" value="1"/>
</dbReference>
<dbReference type="Gene3D" id="3.40.640.10">
    <property type="entry name" value="Type I PLP-dependent aspartate aminotransferase-like (Major domain)"/>
    <property type="match status" value="1"/>
</dbReference>
<proteinExistence type="inferred from homology"/>
<reference evidence="6" key="1">
    <citation type="journal article" date="2019" name="Int. J. Syst. Evol. Microbiol.">
        <title>The Global Catalogue of Microorganisms (GCM) 10K type strain sequencing project: providing services to taxonomists for standard genome sequencing and annotation.</title>
        <authorList>
            <consortium name="The Broad Institute Genomics Platform"/>
            <consortium name="The Broad Institute Genome Sequencing Center for Infectious Disease"/>
            <person name="Wu L."/>
            <person name="Ma J."/>
        </authorList>
    </citation>
    <scope>NUCLEOTIDE SEQUENCE [LARGE SCALE GENOMIC DNA]</scope>
    <source>
        <strain evidence="6">CECT 7649</strain>
    </source>
</reference>
<dbReference type="PANTHER" id="PTHR43094">
    <property type="entry name" value="AMINOTRANSFERASE"/>
    <property type="match status" value="1"/>
</dbReference>
<dbReference type="GO" id="GO:0008483">
    <property type="term" value="F:transaminase activity"/>
    <property type="evidence" value="ECO:0007669"/>
    <property type="project" value="UniProtKB-KW"/>
</dbReference>
<evidence type="ECO:0000313" key="5">
    <source>
        <dbReference type="EMBL" id="MFD0982980.1"/>
    </source>
</evidence>
<comment type="cofactor">
    <cofactor evidence="1">
        <name>pyridoxal 5'-phosphate</name>
        <dbReference type="ChEBI" id="CHEBI:597326"/>
    </cofactor>
</comment>
<evidence type="ECO:0000256" key="1">
    <source>
        <dbReference type="ARBA" id="ARBA00001933"/>
    </source>
</evidence>
<evidence type="ECO:0000256" key="3">
    <source>
        <dbReference type="ARBA" id="ARBA00022898"/>
    </source>
</evidence>
<dbReference type="CDD" id="cd00610">
    <property type="entry name" value="OAT_like"/>
    <property type="match status" value="1"/>
</dbReference>
<dbReference type="InterPro" id="IPR015424">
    <property type="entry name" value="PyrdxlP-dep_Trfase"/>
</dbReference>
<dbReference type="InterPro" id="IPR005814">
    <property type="entry name" value="Aminotrans_3"/>
</dbReference>
<comment type="similarity">
    <text evidence="2 4">Belongs to the class-III pyridoxal-phosphate-dependent aminotransferase family.</text>
</comment>
<dbReference type="SUPFAM" id="SSF53383">
    <property type="entry name" value="PLP-dependent transferases"/>
    <property type="match status" value="1"/>
</dbReference>